<keyword evidence="10" id="KW-0547">Nucleotide-binding</keyword>
<dbReference type="PANTHER" id="PTHR44936:SF9">
    <property type="entry name" value="SENSOR PROTEIN CREC"/>
    <property type="match status" value="1"/>
</dbReference>
<evidence type="ECO:0000256" key="1">
    <source>
        <dbReference type="ARBA" id="ARBA00000085"/>
    </source>
</evidence>
<evidence type="ECO:0000256" key="9">
    <source>
        <dbReference type="ARBA" id="ARBA00022692"/>
    </source>
</evidence>
<dbReference type="CDD" id="cd00075">
    <property type="entry name" value="HATPase"/>
    <property type="match status" value="1"/>
</dbReference>
<dbReference type="Gene3D" id="1.10.287.130">
    <property type="match status" value="1"/>
</dbReference>
<evidence type="ECO:0000256" key="15">
    <source>
        <dbReference type="ARBA" id="ARBA00022912"/>
    </source>
</evidence>
<dbReference type="InterPro" id="IPR036890">
    <property type="entry name" value="HATPase_C_sf"/>
</dbReference>
<feature type="transmembrane region" description="Helical" evidence="23">
    <location>
        <begin position="12"/>
        <end position="34"/>
    </location>
</feature>
<organism evidence="26 27">
    <name type="scientific">Brachybacterium hainanense</name>
    <dbReference type="NCBI Taxonomy" id="1541174"/>
    <lineage>
        <taxon>Bacteria</taxon>
        <taxon>Bacillati</taxon>
        <taxon>Actinomycetota</taxon>
        <taxon>Actinomycetes</taxon>
        <taxon>Micrococcales</taxon>
        <taxon>Dermabacteraceae</taxon>
        <taxon>Brachybacterium</taxon>
    </lineage>
</organism>
<evidence type="ECO:0000256" key="8">
    <source>
        <dbReference type="ARBA" id="ARBA00022679"/>
    </source>
</evidence>
<dbReference type="RefSeq" id="WP_376979011.1">
    <property type="nucleotide sequence ID" value="NZ_JBHLSV010000005.1"/>
</dbReference>
<dbReference type="CDD" id="cd00082">
    <property type="entry name" value="HisKA"/>
    <property type="match status" value="1"/>
</dbReference>
<evidence type="ECO:0000256" key="16">
    <source>
        <dbReference type="ARBA" id="ARBA00022989"/>
    </source>
</evidence>
<evidence type="ECO:0000256" key="6">
    <source>
        <dbReference type="ARBA" id="ARBA00022475"/>
    </source>
</evidence>
<evidence type="ECO:0000256" key="18">
    <source>
        <dbReference type="ARBA" id="ARBA00023016"/>
    </source>
</evidence>
<evidence type="ECO:0000256" key="19">
    <source>
        <dbReference type="ARBA" id="ARBA00023026"/>
    </source>
</evidence>
<feature type="domain" description="Histidine kinase" evidence="24">
    <location>
        <begin position="120"/>
        <end position="343"/>
    </location>
</feature>
<keyword evidence="17" id="KW-0902">Two-component regulatory system</keyword>
<dbReference type="InterPro" id="IPR036097">
    <property type="entry name" value="HisK_dim/P_sf"/>
</dbReference>
<keyword evidence="15" id="KW-0904">Protein phosphatase</keyword>
<dbReference type="InterPro" id="IPR003660">
    <property type="entry name" value="HAMP_dom"/>
</dbReference>
<dbReference type="InterPro" id="IPR005467">
    <property type="entry name" value="His_kinase_dom"/>
</dbReference>
<evidence type="ECO:0000256" key="13">
    <source>
        <dbReference type="ARBA" id="ARBA00022840"/>
    </source>
</evidence>
<evidence type="ECO:0000256" key="2">
    <source>
        <dbReference type="ARBA" id="ARBA00001936"/>
    </source>
</evidence>
<dbReference type="Pfam" id="PF00512">
    <property type="entry name" value="HisKA"/>
    <property type="match status" value="1"/>
</dbReference>
<keyword evidence="12" id="KW-0378">Hydrolase</keyword>
<dbReference type="SMART" id="SM00304">
    <property type="entry name" value="HAMP"/>
    <property type="match status" value="1"/>
</dbReference>
<dbReference type="EC" id="2.7.13.3" evidence="5"/>
<keyword evidence="8" id="KW-0808">Transferase</keyword>
<dbReference type="Proteomes" id="UP001589793">
    <property type="component" value="Unassembled WGS sequence"/>
</dbReference>
<evidence type="ECO:0000256" key="20">
    <source>
        <dbReference type="ARBA" id="ARBA00023211"/>
    </source>
</evidence>
<evidence type="ECO:0000313" key="27">
    <source>
        <dbReference type="Proteomes" id="UP001589793"/>
    </source>
</evidence>
<feature type="domain" description="HAMP" evidence="25">
    <location>
        <begin position="60"/>
        <end position="112"/>
    </location>
</feature>
<dbReference type="Pfam" id="PF00672">
    <property type="entry name" value="HAMP"/>
    <property type="match status" value="1"/>
</dbReference>
<keyword evidence="11" id="KW-0418">Kinase</keyword>
<keyword evidence="20" id="KW-0464">Manganese</keyword>
<keyword evidence="16 23" id="KW-1133">Transmembrane helix</keyword>
<dbReference type="EMBL" id="JBHLSV010000005">
    <property type="protein sequence ID" value="MFC0673440.1"/>
    <property type="molecule type" value="Genomic_DNA"/>
</dbReference>
<evidence type="ECO:0000256" key="10">
    <source>
        <dbReference type="ARBA" id="ARBA00022741"/>
    </source>
</evidence>
<dbReference type="PRINTS" id="PR00344">
    <property type="entry name" value="BCTRLSENSOR"/>
</dbReference>
<evidence type="ECO:0000256" key="21">
    <source>
        <dbReference type="ARBA" id="ARBA00040454"/>
    </source>
</evidence>
<dbReference type="Gene3D" id="3.30.565.10">
    <property type="entry name" value="Histidine kinase-like ATPase, C-terminal domain"/>
    <property type="match status" value="1"/>
</dbReference>
<feature type="transmembrane region" description="Helical" evidence="23">
    <location>
        <begin position="40"/>
        <end position="59"/>
    </location>
</feature>
<dbReference type="PROSITE" id="PS50109">
    <property type="entry name" value="HIS_KIN"/>
    <property type="match status" value="1"/>
</dbReference>
<comment type="subcellular location">
    <subcellularLocation>
        <location evidence="4">Cell membrane</location>
        <topology evidence="4">Multi-pass membrane protein</topology>
    </subcellularLocation>
</comment>
<evidence type="ECO:0000256" key="3">
    <source>
        <dbReference type="ARBA" id="ARBA00001946"/>
    </source>
</evidence>
<keyword evidence="23" id="KW-0472">Membrane</keyword>
<sequence>MNRPLDRLGSFKVKLGVIVVAAVTLTAALTWLSASAALNPFLAIPVAIIAALVLTQVLAHGMTSPLRQMTRAAQAMSEGDYGQRIDATSHDEVGELARAFTSMAAELQETDLLRRELVANVSHELRTPVAGLRAQLENLVDGVTEPDPAALEVALTETERLSHLVDHLLDLSRLDAGVSEITTERIELTPFLHEVADAAALGARARSREVRWVIDVEPPQLTFEADAARMHQVIANLLDNASRHSPPGGRVRVRARADEKAGTVMIEVSDEGPGIPLSERELVFERFQRGGRSDTTGGTGLGLAIARWAVNLHGGTIEVVDDPSAGTGAGGSSSLIRVTLPDA</sequence>
<evidence type="ECO:0000256" key="14">
    <source>
        <dbReference type="ARBA" id="ARBA00022842"/>
    </source>
</evidence>
<dbReference type="SUPFAM" id="SSF158472">
    <property type="entry name" value="HAMP domain-like"/>
    <property type="match status" value="1"/>
</dbReference>
<dbReference type="InterPro" id="IPR004358">
    <property type="entry name" value="Sig_transdc_His_kin-like_C"/>
</dbReference>
<keyword evidence="7" id="KW-0597">Phosphoprotein</keyword>
<dbReference type="SUPFAM" id="SSF55874">
    <property type="entry name" value="ATPase domain of HSP90 chaperone/DNA topoisomerase II/histidine kinase"/>
    <property type="match status" value="1"/>
</dbReference>
<keyword evidence="6" id="KW-1003">Cell membrane</keyword>
<dbReference type="SMART" id="SM00387">
    <property type="entry name" value="HATPase_c"/>
    <property type="match status" value="1"/>
</dbReference>
<evidence type="ECO:0000259" key="25">
    <source>
        <dbReference type="PROSITE" id="PS50885"/>
    </source>
</evidence>
<dbReference type="Pfam" id="PF02518">
    <property type="entry name" value="HATPase_c"/>
    <property type="match status" value="1"/>
</dbReference>
<dbReference type="SMART" id="SM00388">
    <property type="entry name" value="HisKA"/>
    <property type="match status" value="1"/>
</dbReference>
<gene>
    <name evidence="26" type="ORF">ACFFF6_05655</name>
</gene>
<evidence type="ECO:0000259" key="24">
    <source>
        <dbReference type="PROSITE" id="PS50109"/>
    </source>
</evidence>
<protein>
    <recommendedName>
        <fullName evidence="21">Signal transduction histidine-protein kinase/phosphatase MprB</fullName>
        <ecNumber evidence="5">2.7.13.3</ecNumber>
    </recommendedName>
    <alternativeName>
        <fullName evidence="22">Mycobacterial persistence regulator B</fullName>
    </alternativeName>
</protein>
<dbReference type="PROSITE" id="PS50885">
    <property type="entry name" value="HAMP"/>
    <property type="match status" value="1"/>
</dbReference>
<dbReference type="InterPro" id="IPR050980">
    <property type="entry name" value="2C_sensor_his_kinase"/>
</dbReference>
<keyword evidence="19" id="KW-0843">Virulence</keyword>
<keyword evidence="27" id="KW-1185">Reference proteome</keyword>
<keyword evidence="18" id="KW-0346">Stress response</keyword>
<comment type="cofactor">
    <cofactor evidence="3">
        <name>Mg(2+)</name>
        <dbReference type="ChEBI" id="CHEBI:18420"/>
    </cofactor>
</comment>
<evidence type="ECO:0000256" key="5">
    <source>
        <dbReference type="ARBA" id="ARBA00012438"/>
    </source>
</evidence>
<dbReference type="SUPFAM" id="SSF47384">
    <property type="entry name" value="Homodimeric domain of signal transducing histidine kinase"/>
    <property type="match status" value="1"/>
</dbReference>
<proteinExistence type="predicted"/>
<keyword evidence="9 23" id="KW-0812">Transmembrane</keyword>
<keyword evidence="14" id="KW-0460">Magnesium</keyword>
<dbReference type="GO" id="GO:0005524">
    <property type="term" value="F:ATP binding"/>
    <property type="evidence" value="ECO:0007669"/>
    <property type="project" value="UniProtKB-KW"/>
</dbReference>
<evidence type="ECO:0000256" key="17">
    <source>
        <dbReference type="ARBA" id="ARBA00023012"/>
    </source>
</evidence>
<name>A0ABV6R8Y3_9MICO</name>
<reference evidence="26 27" key="1">
    <citation type="submission" date="2024-09" db="EMBL/GenBank/DDBJ databases">
        <authorList>
            <person name="Sun Q."/>
            <person name="Mori K."/>
        </authorList>
    </citation>
    <scope>NUCLEOTIDE SEQUENCE [LARGE SCALE GENOMIC DNA]</scope>
    <source>
        <strain evidence="26 27">CICC 10874</strain>
    </source>
</reference>
<keyword evidence="13 26" id="KW-0067">ATP-binding</keyword>
<evidence type="ECO:0000256" key="11">
    <source>
        <dbReference type="ARBA" id="ARBA00022777"/>
    </source>
</evidence>
<dbReference type="CDD" id="cd06225">
    <property type="entry name" value="HAMP"/>
    <property type="match status" value="1"/>
</dbReference>
<dbReference type="Gene3D" id="6.10.340.10">
    <property type="match status" value="1"/>
</dbReference>
<evidence type="ECO:0000256" key="7">
    <source>
        <dbReference type="ARBA" id="ARBA00022553"/>
    </source>
</evidence>
<evidence type="ECO:0000256" key="23">
    <source>
        <dbReference type="SAM" id="Phobius"/>
    </source>
</evidence>
<evidence type="ECO:0000256" key="22">
    <source>
        <dbReference type="ARBA" id="ARBA00041776"/>
    </source>
</evidence>
<comment type="catalytic activity">
    <reaction evidence="1">
        <text>ATP + protein L-histidine = ADP + protein N-phospho-L-histidine.</text>
        <dbReference type="EC" id="2.7.13.3"/>
    </reaction>
</comment>
<dbReference type="InterPro" id="IPR003594">
    <property type="entry name" value="HATPase_dom"/>
</dbReference>
<evidence type="ECO:0000313" key="26">
    <source>
        <dbReference type="EMBL" id="MFC0673440.1"/>
    </source>
</evidence>
<comment type="cofactor">
    <cofactor evidence="2">
        <name>Mn(2+)</name>
        <dbReference type="ChEBI" id="CHEBI:29035"/>
    </cofactor>
</comment>
<dbReference type="InterPro" id="IPR003661">
    <property type="entry name" value="HisK_dim/P_dom"/>
</dbReference>
<evidence type="ECO:0000256" key="4">
    <source>
        <dbReference type="ARBA" id="ARBA00004651"/>
    </source>
</evidence>
<evidence type="ECO:0000256" key="12">
    <source>
        <dbReference type="ARBA" id="ARBA00022801"/>
    </source>
</evidence>
<accession>A0ABV6R8Y3</accession>
<comment type="caution">
    <text evidence="26">The sequence shown here is derived from an EMBL/GenBank/DDBJ whole genome shotgun (WGS) entry which is preliminary data.</text>
</comment>
<dbReference type="PANTHER" id="PTHR44936">
    <property type="entry name" value="SENSOR PROTEIN CREC"/>
    <property type="match status" value="1"/>
</dbReference>